<accession>A0A5C5YEH9</accession>
<evidence type="ECO:0000313" key="3">
    <source>
        <dbReference type="Proteomes" id="UP000318053"/>
    </source>
</evidence>
<keyword evidence="1" id="KW-1133">Transmembrane helix</keyword>
<feature type="transmembrane region" description="Helical" evidence="1">
    <location>
        <begin position="58"/>
        <end position="78"/>
    </location>
</feature>
<evidence type="ECO:0000256" key="1">
    <source>
        <dbReference type="SAM" id="Phobius"/>
    </source>
</evidence>
<dbReference type="Proteomes" id="UP000318053">
    <property type="component" value="Unassembled WGS sequence"/>
</dbReference>
<keyword evidence="1" id="KW-0472">Membrane</keyword>
<organism evidence="2 3">
    <name type="scientific">Allorhodopirellula solitaria</name>
    <dbReference type="NCBI Taxonomy" id="2527987"/>
    <lineage>
        <taxon>Bacteria</taxon>
        <taxon>Pseudomonadati</taxon>
        <taxon>Planctomycetota</taxon>
        <taxon>Planctomycetia</taxon>
        <taxon>Pirellulales</taxon>
        <taxon>Pirellulaceae</taxon>
        <taxon>Allorhodopirellula</taxon>
    </lineage>
</organism>
<feature type="transmembrane region" description="Helical" evidence="1">
    <location>
        <begin position="24"/>
        <end position="46"/>
    </location>
</feature>
<feature type="transmembrane region" description="Helical" evidence="1">
    <location>
        <begin position="85"/>
        <end position="105"/>
    </location>
</feature>
<dbReference type="PROSITE" id="PS51257">
    <property type="entry name" value="PROKAR_LIPOPROTEIN"/>
    <property type="match status" value="1"/>
</dbReference>
<proteinExistence type="predicted"/>
<evidence type="ECO:0000313" key="2">
    <source>
        <dbReference type="EMBL" id="TWT73339.1"/>
    </source>
</evidence>
<comment type="caution">
    <text evidence="2">The sequence shown here is derived from an EMBL/GenBank/DDBJ whole genome shotgun (WGS) entry which is preliminary data.</text>
</comment>
<protein>
    <submittedName>
        <fullName evidence="2">MerC mercury resistance protein</fullName>
    </submittedName>
</protein>
<dbReference type="Pfam" id="PF03203">
    <property type="entry name" value="MerC"/>
    <property type="match status" value="1"/>
</dbReference>
<name>A0A5C5YEH9_9BACT</name>
<dbReference type="GO" id="GO:0015097">
    <property type="term" value="F:mercury ion transmembrane transporter activity"/>
    <property type="evidence" value="ECO:0007669"/>
    <property type="project" value="InterPro"/>
</dbReference>
<dbReference type="GO" id="GO:0016020">
    <property type="term" value="C:membrane"/>
    <property type="evidence" value="ECO:0007669"/>
    <property type="project" value="InterPro"/>
</dbReference>
<dbReference type="EMBL" id="SJPK01000003">
    <property type="protein sequence ID" value="TWT73339.1"/>
    <property type="molecule type" value="Genomic_DNA"/>
</dbReference>
<keyword evidence="1" id="KW-0812">Transmembrane</keyword>
<gene>
    <name evidence="2" type="ORF">CA85_18080</name>
</gene>
<dbReference type="RefSeq" id="WP_186774816.1">
    <property type="nucleotide sequence ID" value="NZ_SJPK01000003.1"/>
</dbReference>
<dbReference type="AlphaFoldDB" id="A0A5C5YEH9"/>
<keyword evidence="3" id="KW-1185">Reference proteome</keyword>
<reference evidence="2 3" key="1">
    <citation type="submission" date="2019-02" db="EMBL/GenBank/DDBJ databases">
        <title>Deep-cultivation of Planctomycetes and their phenomic and genomic characterization uncovers novel biology.</title>
        <authorList>
            <person name="Wiegand S."/>
            <person name="Jogler M."/>
            <person name="Boedeker C."/>
            <person name="Pinto D."/>
            <person name="Vollmers J."/>
            <person name="Rivas-Marin E."/>
            <person name="Kohn T."/>
            <person name="Peeters S.H."/>
            <person name="Heuer A."/>
            <person name="Rast P."/>
            <person name="Oberbeckmann S."/>
            <person name="Bunk B."/>
            <person name="Jeske O."/>
            <person name="Meyerdierks A."/>
            <person name="Storesund J.E."/>
            <person name="Kallscheuer N."/>
            <person name="Luecker S."/>
            <person name="Lage O.M."/>
            <person name="Pohl T."/>
            <person name="Merkel B.J."/>
            <person name="Hornburger P."/>
            <person name="Mueller R.-W."/>
            <person name="Bruemmer F."/>
            <person name="Labrenz M."/>
            <person name="Spormann A.M."/>
            <person name="Op Den Camp H."/>
            <person name="Overmann J."/>
            <person name="Amann R."/>
            <person name="Jetten M.S.M."/>
            <person name="Mascher T."/>
            <person name="Medema M.H."/>
            <person name="Devos D.P."/>
            <person name="Kaster A.-K."/>
            <person name="Ovreas L."/>
            <person name="Rohde M."/>
            <person name="Galperin M.Y."/>
            <person name="Jogler C."/>
        </authorList>
    </citation>
    <scope>NUCLEOTIDE SEQUENCE [LARGE SCALE GENOMIC DNA]</scope>
    <source>
        <strain evidence="2 3">CA85</strain>
    </source>
</reference>
<sequence>MKTEILATASQPGPSKPLAMTNGLGMLASIACAIHCAAMPFVIAFLPMLGLSFLADESFHKVMVVVCLLLGAFAFVPGWRRHRRWLPSGIAALGLVLIATAAFALEDECCASCESKDASSVASLECCTDACCSSCEVASSTTASETPAVREASLVVPLLPWITPLGGLLLVWAHLTNHHFTCRCGCCPSEQESGSMA</sequence>
<dbReference type="InterPro" id="IPR004891">
    <property type="entry name" value="Mercury-R_MerC"/>
</dbReference>